<dbReference type="AlphaFoldDB" id="S4X9Y1"/>
<dbReference type="Proteomes" id="UP000014809">
    <property type="component" value="Chromosome"/>
</dbReference>
<dbReference type="HOGENOM" id="CLU_047808_0_0_11"/>
<feature type="region of interest" description="Disordered" evidence="1">
    <location>
        <begin position="333"/>
        <end position="357"/>
    </location>
</feature>
<dbReference type="PATRIC" id="fig|1200352.3.peg.272"/>
<evidence type="ECO:0000313" key="3">
    <source>
        <dbReference type="Proteomes" id="UP000014809"/>
    </source>
</evidence>
<dbReference type="EMBL" id="CP003696">
    <property type="protein sequence ID" value="AGP29927.1"/>
    <property type="molecule type" value="Genomic_DNA"/>
</dbReference>
<reference evidence="2 3" key="1">
    <citation type="submission" date="2012-06" db="EMBL/GenBank/DDBJ databases">
        <title>Complete genome sequence of Corynebacterium terpenotabidum Y-11 (=DSM 44721).</title>
        <authorList>
            <person name="Ruckert C."/>
            <person name="Albersmeier A."/>
            <person name="Al-Dilaimi A."/>
            <person name="Szczepanowski R."/>
            <person name="Kalinowski J."/>
        </authorList>
    </citation>
    <scope>NUCLEOTIDE SEQUENCE [LARGE SCALE GENOMIC DNA]</scope>
    <source>
        <strain evidence="2 3">Y-11</strain>
    </source>
</reference>
<organism evidence="2 3">
    <name type="scientific">Corynebacterium terpenotabidum Y-11</name>
    <dbReference type="NCBI Taxonomy" id="1200352"/>
    <lineage>
        <taxon>Bacteria</taxon>
        <taxon>Bacillati</taxon>
        <taxon>Actinomycetota</taxon>
        <taxon>Actinomycetes</taxon>
        <taxon>Mycobacteriales</taxon>
        <taxon>Corynebacteriaceae</taxon>
        <taxon>Corynebacterium</taxon>
    </lineage>
</organism>
<protein>
    <submittedName>
        <fullName evidence="2">Uncharacterized protein</fullName>
    </submittedName>
</protein>
<gene>
    <name evidence="2" type="ORF">A606_01360</name>
</gene>
<sequence>MFFRGRRKTTGLADDAPDTMFPHLPRGAADMLREEAFRELHRLGFTTSWRPDGYIAATRNDTTELVGLDNVSLQLTQALQSGEELTREDIAERITHLLDAMSRRIDPDTLSEADFLRQLKVRLVAKDMVASVADGTGDHFTLTTRPWTDDLVTSLVIDTPTSVMTLSDRTVERRGLTGTADLEDLWHAGYRNLWQELIDAPVDVNEIHGDDPGSNFWVVESGSFFLASAVLFLDDLLPRWLPDLDAGDGLMVALPHRHLMLLRAVTSGADLLTGINTVTSVSVAQFSENPGPVSPKLHLLREGAEVLPFTDVTENEDGQRVIQVYPDSYLMDRINDGKDPGDEPGDPYYPPDDPGAP</sequence>
<evidence type="ECO:0000256" key="1">
    <source>
        <dbReference type="SAM" id="MobiDB-lite"/>
    </source>
</evidence>
<keyword evidence="3" id="KW-1185">Reference proteome</keyword>
<dbReference type="OrthoDB" id="4392217at2"/>
<dbReference type="STRING" id="1200352.A606_01360"/>
<evidence type="ECO:0000313" key="2">
    <source>
        <dbReference type="EMBL" id="AGP29927.1"/>
    </source>
</evidence>
<name>S4X9Y1_9CORY</name>
<proteinExistence type="predicted"/>
<accession>S4X9Y1</accession>
<dbReference type="eggNOG" id="ENOG5030ICK">
    <property type="taxonomic scope" value="Bacteria"/>
</dbReference>
<dbReference type="KEGG" id="cter:A606_01360"/>
<dbReference type="RefSeq" id="WP_020440292.1">
    <property type="nucleotide sequence ID" value="NC_021663.1"/>
</dbReference>
<feature type="compositionally biased region" description="Pro residues" evidence="1">
    <location>
        <begin position="347"/>
        <end position="357"/>
    </location>
</feature>